<feature type="region of interest" description="Disordered" evidence="1">
    <location>
        <begin position="1"/>
        <end position="53"/>
    </location>
</feature>
<evidence type="ECO:0000313" key="2">
    <source>
        <dbReference type="EMBL" id="AEI38967.1"/>
    </source>
</evidence>
<sequence>MPETNDSRERTAQSEPAGDSFSESREYQHERNPVAAAQKQMASQETAGLLDEQ</sequence>
<evidence type="ECO:0000313" key="3">
    <source>
        <dbReference type="Proteomes" id="UP000006620"/>
    </source>
</evidence>
<dbReference type="HOGENOM" id="CLU_3064242_0_0_9"/>
<feature type="compositionally biased region" description="Basic and acidic residues" evidence="1">
    <location>
        <begin position="1"/>
        <end position="12"/>
    </location>
</feature>
<feature type="compositionally biased region" description="Basic and acidic residues" evidence="1">
    <location>
        <begin position="22"/>
        <end position="32"/>
    </location>
</feature>
<dbReference type="Proteomes" id="UP000006620">
    <property type="component" value="Chromosome"/>
</dbReference>
<dbReference type="EMBL" id="CP002869">
    <property type="protein sequence ID" value="AEI38967.1"/>
    <property type="molecule type" value="Genomic_DNA"/>
</dbReference>
<accession>F8FND0</accession>
<proteinExistence type="predicted"/>
<organism evidence="2 3">
    <name type="scientific">Paenibacillus mucilaginosus (strain KNP414)</name>
    <dbReference type="NCBI Taxonomy" id="1036673"/>
    <lineage>
        <taxon>Bacteria</taxon>
        <taxon>Bacillati</taxon>
        <taxon>Bacillota</taxon>
        <taxon>Bacilli</taxon>
        <taxon>Bacillales</taxon>
        <taxon>Paenibacillaceae</taxon>
        <taxon>Paenibacillus</taxon>
    </lineage>
</organism>
<reference evidence="3" key="1">
    <citation type="submission" date="2011-06" db="EMBL/GenBank/DDBJ databases">
        <title>Complete genome sequence of Paenibacillus mucilaginosus KNP414.</title>
        <authorList>
            <person name="Wang J."/>
            <person name="Hu S."/>
            <person name="Hu X."/>
            <person name="Zhang B."/>
            <person name="Dong D."/>
            <person name="Zhang S."/>
            <person name="Zhao K."/>
            <person name="Wu D."/>
        </authorList>
    </citation>
    <scope>NUCLEOTIDE SEQUENCE [LARGE SCALE GENOMIC DNA]</scope>
    <source>
        <strain evidence="3">KNP414</strain>
    </source>
</reference>
<dbReference type="RefSeq" id="WP_013914133.1">
    <property type="nucleotide sequence ID" value="NC_015690.1"/>
</dbReference>
<evidence type="ECO:0000256" key="1">
    <source>
        <dbReference type="SAM" id="MobiDB-lite"/>
    </source>
</evidence>
<dbReference type="AlphaFoldDB" id="F8FND0"/>
<name>F8FND0_PAEMK</name>
<dbReference type="KEGG" id="pms:KNP414_00342"/>
<reference evidence="2 3" key="2">
    <citation type="journal article" date="2013" name="Genome Announc.">
        <title>Genome Sequence of Growth-Improving Paenibacillus mucilaginosus Strain KNP414.</title>
        <authorList>
            <person name="Lu J.J."/>
            <person name="Wang J.F."/>
            <person name="Hu X.F."/>
        </authorList>
    </citation>
    <scope>NUCLEOTIDE SEQUENCE [LARGE SCALE GENOMIC DNA]</scope>
    <source>
        <strain evidence="2 3">KNP414</strain>
    </source>
</reference>
<gene>
    <name evidence="2" type="ordered locus">KNP414_00342</name>
</gene>
<protein>
    <submittedName>
        <fullName evidence="2">Uncharacterized protein</fullName>
    </submittedName>
</protein>